<dbReference type="GO" id="GO:0005886">
    <property type="term" value="C:plasma membrane"/>
    <property type="evidence" value="ECO:0007669"/>
    <property type="project" value="UniProtKB-SubCell"/>
</dbReference>
<dbReference type="GO" id="GO:0098552">
    <property type="term" value="C:side of membrane"/>
    <property type="evidence" value="ECO:0007669"/>
    <property type="project" value="UniProtKB-KW"/>
</dbReference>
<dbReference type="InterPro" id="IPR016140">
    <property type="entry name" value="Bifunc_inhib/LTP/seed_store"/>
</dbReference>
<keyword evidence="11" id="KW-0449">Lipoprotein</keyword>
<keyword evidence="15" id="KW-1185">Reference proteome</keyword>
<evidence type="ECO:0000256" key="7">
    <source>
        <dbReference type="ARBA" id="ARBA00022729"/>
    </source>
</evidence>
<keyword evidence="5" id="KW-1003">Cell membrane</keyword>
<dbReference type="OrthoDB" id="1938537at2759"/>
<evidence type="ECO:0000256" key="2">
    <source>
        <dbReference type="ARBA" id="ARBA00004609"/>
    </source>
</evidence>
<dbReference type="InterPro" id="IPR036312">
    <property type="entry name" value="Bifun_inhib/LTP/seed_sf"/>
</dbReference>
<proteinExistence type="inferred from homology"/>
<keyword evidence="10" id="KW-0325">Glycoprotein</keyword>
<dbReference type="GO" id="GO:0008289">
    <property type="term" value="F:lipid binding"/>
    <property type="evidence" value="ECO:0007669"/>
    <property type="project" value="UniProtKB-KW"/>
</dbReference>
<evidence type="ECO:0000256" key="9">
    <source>
        <dbReference type="ARBA" id="ARBA00023157"/>
    </source>
</evidence>
<name>A0A8K0H294_9ROSA</name>
<dbReference type="FunFam" id="1.10.110.10:FF:000001">
    <property type="entry name" value="Bifunctional inhibitor/lipid-transfer protein/seed storage 2S albumin superfamily protein"/>
    <property type="match status" value="1"/>
</dbReference>
<dbReference type="Gene3D" id="1.10.110.10">
    <property type="entry name" value="Plant lipid-transfer and hydrophobic proteins"/>
    <property type="match status" value="1"/>
</dbReference>
<comment type="caution">
    <text evidence="14">The sequence shown here is derived from an EMBL/GenBank/DDBJ whole genome shotgun (WGS) entry which is preliminary data.</text>
</comment>
<dbReference type="CDD" id="cd00010">
    <property type="entry name" value="AAI_LTSS"/>
    <property type="match status" value="1"/>
</dbReference>
<dbReference type="PANTHER" id="PTHR33044">
    <property type="entry name" value="BIFUNCTIONAL INHIBITOR/LIPID-TRANSFER PROTEIN/SEED STORAGE 2S ALBUMIN SUPERFAMILY PROTEIN-RELATED"/>
    <property type="match status" value="1"/>
</dbReference>
<protein>
    <recommendedName>
        <fullName evidence="13">Bifunctional inhibitor/plant lipid transfer protein/seed storage helical domain-containing protein</fullName>
    </recommendedName>
</protein>
<evidence type="ECO:0000256" key="12">
    <source>
        <dbReference type="SAM" id="SignalP"/>
    </source>
</evidence>
<comment type="similarity">
    <text evidence="3">Belongs to the plant LTP family.</text>
</comment>
<evidence type="ECO:0000256" key="3">
    <source>
        <dbReference type="ARBA" id="ARBA00009748"/>
    </source>
</evidence>
<dbReference type="AlphaFoldDB" id="A0A8K0H294"/>
<evidence type="ECO:0000256" key="6">
    <source>
        <dbReference type="ARBA" id="ARBA00022622"/>
    </source>
</evidence>
<evidence type="ECO:0000259" key="13">
    <source>
        <dbReference type="SMART" id="SM00499"/>
    </source>
</evidence>
<evidence type="ECO:0000256" key="1">
    <source>
        <dbReference type="ARBA" id="ARBA00003211"/>
    </source>
</evidence>
<dbReference type="SUPFAM" id="SSF47699">
    <property type="entry name" value="Bifunctional inhibitor/lipid-transfer protein/seed storage 2S albumin"/>
    <property type="match status" value="1"/>
</dbReference>
<accession>A0A8K0H294</accession>
<feature type="signal peptide" evidence="12">
    <location>
        <begin position="1"/>
        <end position="25"/>
    </location>
</feature>
<feature type="domain" description="Bifunctional inhibitor/plant lipid transfer protein/seed storage helical" evidence="13">
    <location>
        <begin position="34"/>
        <end position="111"/>
    </location>
</feature>
<gene>
    <name evidence="14" type="ORF">FNV43_RR14114</name>
</gene>
<keyword evidence="4" id="KW-0813">Transport</keyword>
<dbReference type="InterPro" id="IPR043325">
    <property type="entry name" value="LTSS"/>
</dbReference>
<keyword evidence="8" id="KW-0446">Lipid-binding</keyword>
<evidence type="ECO:0000256" key="8">
    <source>
        <dbReference type="ARBA" id="ARBA00023121"/>
    </source>
</evidence>
<feature type="chain" id="PRO_5035428861" description="Bifunctional inhibitor/plant lipid transfer protein/seed storage helical domain-containing protein" evidence="12">
    <location>
        <begin position="26"/>
        <end position="245"/>
    </location>
</feature>
<keyword evidence="9" id="KW-1015">Disulfide bond</keyword>
<keyword evidence="6" id="KW-0472">Membrane</keyword>
<sequence>MGLKVASLALPYTLVLTLIFGFGSSSIDQDKAECADQLVGLATCLPYVGGDAKTPTLDCCTGLKQVVEKSKKCLCVLIKDRDDPNLGLKVNATLALQLPSACKVPLNVTRCVDLLHLAPNSSDAKMFEDFGKKTANSTSTLVGSEGNSTHGTSAEVKSEAWRGKRWVGIHMFFGTLVCIFTPHLEKREARRVKTQETELVFLDSDGAGVWPKCSVICSVRQILAVQSLIILEKSLILALFLTSSY</sequence>
<dbReference type="Pfam" id="PF14368">
    <property type="entry name" value="LTP_2"/>
    <property type="match status" value="1"/>
</dbReference>
<organism evidence="14 15">
    <name type="scientific">Rhamnella rubrinervis</name>
    <dbReference type="NCBI Taxonomy" id="2594499"/>
    <lineage>
        <taxon>Eukaryota</taxon>
        <taxon>Viridiplantae</taxon>
        <taxon>Streptophyta</taxon>
        <taxon>Embryophyta</taxon>
        <taxon>Tracheophyta</taxon>
        <taxon>Spermatophyta</taxon>
        <taxon>Magnoliopsida</taxon>
        <taxon>eudicotyledons</taxon>
        <taxon>Gunneridae</taxon>
        <taxon>Pentapetalae</taxon>
        <taxon>rosids</taxon>
        <taxon>fabids</taxon>
        <taxon>Rosales</taxon>
        <taxon>Rhamnaceae</taxon>
        <taxon>rhamnoid group</taxon>
        <taxon>Rhamneae</taxon>
        <taxon>Rhamnella</taxon>
    </lineage>
</organism>
<evidence type="ECO:0000256" key="11">
    <source>
        <dbReference type="ARBA" id="ARBA00023288"/>
    </source>
</evidence>
<comment type="function">
    <text evidence="1">Plant non-specific lipid-transfer proteins transfer phospholipids as well as galactolipids across membranes. May play a role in wax or cutin deposition in the cell walls of expanding epidermal cells and certain secretory tissues.</text>
</comment>
<reference evidence="14" key="1">
    <citation type="submission" date="2020-03" db="EMBL/GenBank/DDBJ databases">
        <title>A high-quality chromosome-level genome assembly of a woody plant with both climbing and erect habits, Rhamnella rubrinervis.</title>
        <authorList>
            <person name="Lu Z."/>
            <person name="Yang Y."/>
            <person name="Zhu X."/>
            <person name="Sun Y."/>
        </authorList>
    </citation>
    <scope>NUCLEOTIDE SEQUENCE</scope>
    <source>
        <strain evidence="14">BYM</strain>
        <tissue evidence="14">Leaf</tissue>
    </source>
</reference>
<keyword evidence="6" id="KW-0336">GPI-anchor</keyword>
<evidence type="ECO:0000256" key="4">
    <source>
        <dbReference type="ARBA" id="ARBA00022448"/>
    </source>
</evidence>
<evidence type="ECO:0000313" key="14">
    <source>
        <dbReference type="EMBL" id="KAF3444422.1"/>
    </source>
</evidence>
<comment type="subcellular location">
    <subcellularLocation>
        <location evidence="2">Cell membrane</location>
        <topology evidence="2">Lipid-anchor</topology>
        <topology evidence="2">GPI-anchor</topology>
    </subcellularLocation>
</comment>
<dbReference type="SMART" id="SM00499">
    <property type="entry name" value="AAI"/>
    <property type="match status" value="1"/>
</dbReference>
<evidence type="ECO:0000256" key="5">
    <source>
        <dbReference type="ARBA" id="ARBA00022475"/>
    </source>
</evidence>
<dbReference type="EMBL" id="VOIH02000006">
    <property type="protein sequence ID" value="KAF3444422.1"/>
    <property type="molecule type" value="Genomic_DNA"/>
</dbReference>
<evidence type="ECO:0000313" key="15">
    <source>
        <dbReference type="Proteomes" id="UP000796880"/>
    </source>
</evidence>
<keyword evidence="7 12" id="KW-0732">Signal</keyword>
<dbReference type="Proteomes" id="UP000796880">
    <property type="component" value="Unassembled WGS sequence"/>
</dbReference>
<evidence type="ECO:0000256" key="10">
    <source>
        <dbReference type="ARBA" id="ARBA00023180"/>
    </source>
</evidence>